<dbReference type="EMBL" id="JAAIUW010000005">
    <property type="protein sequence ID" value="KAF7833469.1"/>
    <property type="molecule type" value="Genomic_DNA"/>
</dbReference>
<organism evidence="2 3">
    <name type="scientific">Senna tora</name>
    <dbReference type="NCBI Taxonomy" id="362788"/>
    <lineage>
        <taxon>Eukaryota</taxon>
        <taxon>Viridiplantae</taxon>
        <taxon>Streptophyta</taxon>
        <taxon>Embryophyta</taxon>
        <taxon>Tracheophyta</taxon>
        <taxon>Spermatophyta</taxon>
        <taxon>Magnoliopsida</taxon>
        <taxon>eudicotyledons</taxon>
        <taxon>Gunneridae</taxon>
        <taxon>Pentapetalae</taxon>
        <taxon>rosids</taxon>
        <taxon>fabids</taxon>
        <taxon>Fabales</taxon>
        <taxon>Fabaceae</taxon>
        <taxon>Caesalpinioideae</taxon>
        <taxon>Cassia clade</taxon>
        <taxon>Senna</taxon>
    </lineage>
</organism>
<protein>
    <submittedName>
        <fullName evidence="2">Uncharacterized protein</fullName>
    </submittedName>
</protein>
<dbReference type="AlphaFoldDB" id="A0A834WW05"/>
<evidence type="ECO:0000256" key="1">
    <source>
        <dbReference type="SAM" id="MobiDB-lite"/>
    </source>
</evidence>
<reference evidence="2" key="1">
    <citation type="submission" date="2020-09" db="EMBL/GenBank/DDBJ databases">
        <title>Genome-Enabled Discovery of Anthraquinone Biosynthesis in Senna tora.</title>
        <authorList>
            <person name="Kang S.-H."/>
            <person name="Pandey R.P."/>
            <person name="Lee C.-M."/>
            <person name="Sim J.-S."/>
            <person name="Jeong J.-T."/>
            <person name="Choi B.-S."/>
            <person name="Jung M."/>
            <person name="Ginzburg D."/>
            <person name="Zhao K."/>
            <person name="Won S.Y."/>
            <person name="Oh T.-J."/>
            <person name="Yu Y."/>
            <person name="Kim N.-H."/>
            <person name="Lee O.R."/>
            <person name="Lee T.-H."/>
            <person name="Bashyal P."/>
            <person name="Kim T.-S."/>
            <person name="Lee W.-H."/>
            <person name="Kawkins C."/>
            <person name="Kim C.-K."/>
            <person name="Kim J.S."/>
            <person name="Ahn B.O."/>
            <person name="Rhee S.Y."/>
            <person name="Sohng J.K."/>
        </authorList>
    </citation>
    <scope>NUCLEOTIDE SEQUENCE</scope>
    <source>
        <tissue evidence="2">Leaf</tissue>
    </source>
</reference>
<dbReference type="Proteomes" id="UP000634136">
    <property type="component" value="Unassembled WGS sequence"/>
</dbReference>
<feature type="region of interest" description="Disordered" evidence="1">
    <location>
        <begin position="1"/>
        <end position="42"/>
    </location>
</feature>
<proteinExistence type="predicted"/>
<evidence type="ECO:0000313" key="2">
    <source>
        <dbReference type="EMBL" id="KAF7833469.1"/>
    </source>
</evidence>
<comment type="caution">
    <text evidence="2">The sequence shown here is derived from an EMBL/GenBank/DDBJ whole genome shotgun (WGS) entry which is preliminary data.</text>
</comment>
<evidence type="ECO:0000313" key="3">
    <source>
        <dbReference type="Proteomes" id="UP000634136"/>
    </source>
</evidence>
<sequence>MVKKEEVVAAADMHNGPESNGPYQKAACGPEESSPNPPTDSEELVKCMSWRKLARNPPWWLTDYVLKSYLLEI</sequence>
<keyword evidence="3" id="KW-1185">Reference proteome</keyword>
<accession>A0A834WW05</accession>
<gene>
    <name evidence="2" type="ORF">G2W53_015802</name>
</gene>
<name>A0A834WW05_9FABA</name>